<feature type="domain" description="RRM" evidence="11">
    <location>
        <begin position="317"/>
        <end position="394"/>
    </location>
</feature>
<protein>
    <recommendedName>
        <fullName evidence="11">RRM domain-containing protein</fullName>
    </recommendedName>
</protein>
<dbReference type="InterPro" id="IPR006515">
    <property type="entry name" value="PABP_1234"/>
</dbReference>
<dbReference type="InterPro" id="IPR035979">
    <property type="entry name" value="RBD_domain_sf"/>
</dbReference>
<dbReference type="InterPro" id="IPR012677">
    <property type="entry name" value="Nucleotide-bd_a/b_plait_sf"/>
</dbReference>
<proteinExistence type="inferred from homology"/>
<dbReference type="FunFam" id="3.30.70.330:FF:000651">
    <property type="entry name" value="Poly(A) binding protein cytoplasmic 1 like"/>
    <property type="match status" value="2"/>
</dbReference>
<feature type="region of interest" description="Disordered" evidence="10">
    <location>
        <begin position="466"/>
        <end position="499"/>
    </location>
</feature>
<comment type="function">
    <text evidence="8">Binds the poly(A) tail of mRNA. Appears to be an important mediator of the multiple roles of the poly(A) tail in mRNA biogenesis, stability and translation.</text>
</comment>
<dbReference type="CDD" id="cd12380">
    <property type="entry name" value="RRM3_I_PABPs"/>
    <property type="match status" value="1"/>
</dbReference>
<evidence type="ECO:0000256" key="8">
    <source>
        <dbReference type="ARBA" id="ARBA00054110"/>
    </source>
</evidence>
<evidence type="ECO:0000313" key="12">
    <source>
        <dbReference type="EMBL" id="RXH67308.1"/>
    </source>
</evidence>
<evidence type="ECO:0000256" key="7">
    <source>
        <dbReference type="ARBA" id="ARBA00023242"/>
    </source>
</evidence>
<keyword evidence="7" id="KW-0539">Nucleus</keyword>
<feature type="compositionally biased region" description="Polar residues" evidence="10">
    <location>
        <begin position="466"/>
        <end position="493"/>
    </location>
</feature>
<evidence type="ECO:0000256" key="5">
    <source>
        <dbReference type="ARBA" id="ARBA00022737"/>
    </source>
</evidence>
<dbReference type="SMART" id="SM00360">
    <property type="entry name" value="RRM"/>
    <property type="match status" value="4"/>
</dbReference>
<feature type="domain" description="RRM" evidence="11">
    <location>
        <begin position="125"/>
        <end position="201"/>
    </location>
</feature>
<dbReference type="NCBIfam" id="TIGR01628">
    <property type="entry name" value="PABP-1234"/>
    <property type="match status" value="1"/>
</dbReference>
<dbReference type="STRING" id="3750.A0A498H7E8"/>
<dbReference type="Pfam" id="PF00076">
    <property type="entry name" value="RRM_1"/>
    <property type="match status" value="4"/>
</dbReference>
<evidence type="ECO:0000313" key="13">
    <source>
        <dbReference type="Proteomes" id="UP000290289"/>
    </source>
</evidence>
<gene>
    <name evidence="12" type="ORF">DVH24_027428</name>
</gene>
<dbReference type="GO" id="GO:0003723">
    <property type="term" value="F:RNA binding"/>
    <property type="evidence" value="ECO:0007669"/>
    <property type="project" value="UniProtKB-UniRule"/>
</dbReference>
<evidence type="ECO:0000256" key="10">
    <source>
        <dbReference type="SAM" id="MobiDB-lite"/>
    </source>
</evidence>
<keyword evidence="5" id="KW-0677">Repeat</keyword>
<dbReference type="GO" id="GO:0005634">
    <property type="term" value="C:nucleus"/>
    <property type="evidence" value="ECO:0007669"/>
    <property type="project" value="UniProtKB-SubCell"/>
</dbReference>
<feature type="domain" description="RRM" evidence="11">
    <location>
        <begin position="37"/>
        <end position="115"/>
    </location>
</feature>
<dbReference type="KEGG" id="mdm:103439083"/>
<feature type="compositionally biased region" description="Pro residues" evidence="10">
    <location>
        <begin position="10"/>
        <end position="27"/>
    </location>
</feature>
<keyword evidence="6 9" id="KW-0694">RNA-binding</keyword>
<dbReference type="FunFam" id="3.30.70.330:FF:000500">
    <property type="entry name" value="Polyadenylate-binding protein"/>
    <property type="match status" value="1"/>
</dbReference>
<comment type="caution">
    <text evidence="12">The sequence shown here is derived from an EMBL/GenBank/DDBJ whole genome shotgun (WGS) entry which is preliminary data.</text>
</comment>
<dbReference type="InterPro" id="IPR003954">
    <property type="entry name" value="RRM_euk-type"/>
</dbReference>
<evidence type="ECO:0000256" key="3">
    <source>
        <dbReference type="ARBA" id="ARBA00008557"/>
    </source>
</evidence>
<reference evidence="12 13" key="1">
    <citation type="submission" date="2018-10" db="EMBL/GenBank/DDBJ databases">
        <title>A high-quality apple genome assembly.</title>
        <authorList>
            <person name="Hu J."/>
        </authorList>
    </citation>
    <scope>NUCLEOTIDE SEQUENCE [LARGE SCALE GENOMIC DNA]</scope>
    <source>
        <strain evidence="13">cv. HFTH1</strain>
        <tissue evidence="12">Young leaf</tissue>
    </source>
</reference>
<dbReference type="PROSITE" id="PS50102">
    <property type="entry name" value="RRM"/>
    <property type="match status" value="4"/>
</dbReference>
<dbReference type="PANTHER" id="PTHR24012">
    <property type="entry name" value="RNA BINDING PROTEIN"/>
    <property type="match status" value="1"/>
</dbReference>
<comment type="subcellular location">
    <subcellularLocation>
        <location evidence="2">Cytoplasm</location>
    </subcellularLocation>
    <subcellularLocation>
        <location evidence="1">Nucleus</location>
    </subcellularLocation>
</comment>
<feature type="region of interest" description="Disordered" evidence="10">
    <location>
        <begin position="1"/>
        <end position="27"/>
    </location>
</feature>
<keyword evidence="13" id="KW-1185">Reference proteome</keyword>
<comment type="similarity">
    <text evidence="3">Belongs to the polyadenylate-binding protein type-1 family.</text>
</comment>
<dbReference type="SUPFAM" id="SSF54928">
    <property type="entry name" value="RNA-binding domain, RBD"/>
    <property type="match status" value="2"/>
</dbReference>
<sequence>MAAELSDPETPMPLPPPPPLLPTLPVRPPAPVDPEIFSLYVGDLDPQVTEEDLLATFRFMGPIASVRLCRDSHSGESLRYGYVNFYSHSHASKAMACLNHTELKGKTMRIMWSQRDSVPRKTGLGNVFVKNLDPEITSTHLQDMFGEFGTILSCKVAEQNGKSKGFGFVLFDKEESAVAAVNALNDTIIKGKKLYVSKFVKKSDRIPAQNESKFTNLFVKNLDEHVTEDLLREMFSRYGSVYSLAIMKDEKGKSKGFGFANFESPEEAKKAVEGMNGALLGSKHLFVGRAQKKAEREKFLKCKEEMLNSEIEKLKSMNLYVKNLAESVDDSKLGEHCSAFGKILSAKVMRDGNGMSRGFGFVCFSTLQEAAKALSNLNGAMLEGRKLYVAVAQSKEDRCKAMQDYYTLQLPQRSLQSPNWPALHPVQYSVSPRPPTAPLLCPPVMYQSFGTNVVADYPFVLSRESQLGSSNGNDNFQNKSRTYANSNVHTNSGNHGGYEATGYRKKVYRQSGATAGSSRSATTGGRVLLTEASSTGNSNLKTTPRDRRHSFAENLEPGRAVQITGTSGMLWELNSSEKAAAQVLKVANGTRTSADHHPVFAKSGRYLS</sequence>
<dbReference type="Gene3D" id="3.30.70.330">
    <property type="match status" value="4"/>
</dbReference>
<evidence type="ECO:0000256" key="1">
    <source>
        <dbReference type="ARBA" id="ARBA00004123"/>
    </source>
</evidence>
<evidence type="ECO:0000256" key="2">
    <source>
        <dbReference type="ARBA" id="ARBA00004496"/>
    </source>
</evidence>
<name>A0A498H7E8_MALDO</name>
<keyword evidence="4" id="KW-0963">Cytoplasm</keyword>
<dbReference type="GO" id="GO:0005737">
    <property type="term" value="C:cytoplasm"/>
    <property type="evidence" value="ECO:0007669"/>
    <property type="project" value="UniProtKB-SubCell"/>
</dbReference>
<dbReference type="AlphaFoldDB" id="A0A498H7E8"/>
<feature type="domain" description="RRM" evidence="11">
    <location>
        <begin position="215"/>
        <end position="292"/>
    </location>
</feature>
<organism evidence="12 13">
    <name type="scientific">Malus domestica</name>
    <name type="common">Apple</name>
    <name type="synonym">Pyrus malus</name>
    <dbReference type="NCBI Taxonomy" id="3750"/>
    <lineage>
        <taxon>Eukaryota</taxon>
        <taxon>Viridiplantae</taxon>
        <taxon>Streptophyta</taxon>
        <taxon>Embryophyta</taxon>
        <taxon>Tracheophyta</taxon>
        <taxon>Spermatophyta</taxon>
        <taxon>Magnoliopsida</taxon>
        <taxon>eudicotyledons</taxon>
        <taxon>Gunneridae</taxon>
        <taxon>Pentapetalae</taxon>
        <taxon>rosids</taxon>
        <taxon>fabids</taxon>
        <taxon>Rosales</taxon>
        <taxon>Rosaceae</taxon>
        <taxon>Amygdaloideae</taxon>
        <taxon>Maleae</taxon>
        <taxon>Malus</taxon>
    </lineage>
</organism>
<evidence type="ECO:0000259" key="11">
    <source>
        <dbReference type="PROSITE" id="PS50102"/>
    </source>
</evidence>
<dbReference type="OrthoDB" id="19742at2759"/>
<evidence type="ECO:0000256" key="6">
    <source>
        <dbReference type="ARBA" id="ARBA00022884"/>
    </source>
</evidence>
<evidence type="ECO:0000256" key="4">
    <source>
        <dbReference type="ARBA" id="ARBA00022490"/>
    </source>
</evidence>
<evidence type="ECO:0000256" key="9">
    <source>
        <dbReference type="PROSITE-ProRule" id="PRU00176"/>
    </source>
</evidence>
<dbReference type="EMBL" id="RDQH01000343">
    <property type="protein sequence ID" value="RXH67308.1"/>
    <property type="molecule type" value="Genomic_DNA"/>
</dbReference>
<dbReference type="SMART" id="SM00361">
    <property type="entry name" value="RRM_1"/>
    <property type="match status" value="4"/>
</dbReference>
<dbReference type="InterPro" id="IPR000504">
    <property type="entry name" value="RRM_dom"/>
</dbReference>
<dbReference type="Proteomes" id="UP000290289">
    <property type="component" value="Chromosome 17"/>
</dbReference>
<accession>A0A498H7E8</accession>